<evidence type="ECO:0000256" key="2">
    <source>
        <dbReference type="ARBA" id="ARBA00022692"/>
    </source>
</evidence>
<evidence type="ECO:0000313" key="6">
    <source>
        <dbReference type="EMBL" id="MBB5398419.1"/>
    </source>
</evidence>
<dbReference type="AlphaFoldDB" id="A0A7W8L136"/>
<accession>A0A7W8L136</accession>
<dbReference type="Pfam" id="PF04191">
    <property type="entry name" value="PEMT"/>
    <property type="match status" value="1"/>
</dbReference>
<dbReference type="Proteomes" id="UP000592820">
    <property type="component" value="Unassembled WGS sequence"/>
</dbReference>
<gene>
    <name evidence="6" type="ORF">HDG41_000455</name>
</gene>
<proteinExistence type="predicted"/>
<feature type="transmembrane region" description="Helical" evidence="5">
    <location>
        <begin position="53"/>
        <end position="73"/>
    </location>
</feature>
<keyword evidence="3 5" id="KW-1133">Transmembrane helix</keyword>
<feature type="transmembrane region" description="Helical" evidence="5">
    <location>
        <begin position="116"/>
        <end position="141"/>
    </location>
</feature>
<dbReference type="GO" id="GO:0012505">
    <property type="term" value="C:endomembrane system"/>
    <property type="evidence" value="ECO:0007669"/>
    <property type="project" value="UniProtKB-SubCell"/>
</dbReference>
<evidence type="ECO:0000256" key="4">
    <source>
        <dbReference type="ARBA" id="ARBA00023136"/>
    </source>
</evidence>
<dbReference type="PANTHER" id="PTHR43847">
    <property type="entry name" value="BLL3993 PROTEIN"/>
    <property type="match status" value="1"/>
</dbReference>
<dbReference type="Gene3D" id="1.20.120.1630">
    <property type="match status" value="1"/>
</dbReference>
<evidence type="ECO:0000256" key="5">
    <source>
        <dbReference type="SAM" id="Phobius"/>
    </source>
</evidence>
<keyword evidence="4 5" id="KW-0472">Membrane</keyword>
<dbReference type="EMBL" id="JACHDE010000001">
    <property type="protein sequence ID" value="MBB5398419.1"/>
    <property type="molecule type" value="Genomic_DNA"/>
</dbReference>
<keyword evidence="6" id="KW-0808">Transferase</keyword>
<evidence type="ECO:0000313" key="7">
    <source>
        <dbReference type="Proteomes" id="UP000592820"/>
    </source>
</evidence>
<dbReference type="RefSeq" id="WP_260331958.1">
    <property type="nucleotide sequence ID" value="NZ_JACHDE010000001.1"/>
</dbReference>
<dbReference type="InterPro" id="IPR052527">
    <property type="entry name" value="Metal_cation-efflux_comp"/>
</dbReference>
<dbReference type="GO" id="GO:0032259">
    <property type="term" value="P:methylation"/>
    <property type="evidence" value="ECO:0007669"/>
    <property type="project" value="UniProtKB-KW"/>
</dbReference>
<comment type="subcellular location">
    <subcellularLocation>
        <location evidence="1">Endomembrane system</location>
        <topology evidence="1">Multi-pass membrane protein</topology>
    </subcellularLocation>
</comment>
<dbReference type="PANTHER" id="PTHR43847:SF1">
    <property type="entry name" value="BLL3993 PROTEIN"/>
    <property type="match status" value="1"/>
</dbReference>
<evidence type="ECO:0000256" key="3">
    <source>
        <dbReference type="ARBA" id="ARBA00022989"/>
    </source>
</evidence>
<comment type="caution">
    <text evidence="6">The sequence shown here is derived from an EMBL/GenBank/DDBJ whole genome shotgun (WGS) entry which is preliminary data.</text>
</comment>
<name>A0A7W8L136_9BURK</name>
<keyword evidence="6" id="KW-0489">Methyltransferase</keyword>
<reference evidence="6 7" key="1">
    <citation type="submission" date="2020-08" db="EMBL/GenBank/DDBJ databases">
        <title>Genomic Encyclopedia of Type Strains, Phase IV (KMG-V): Genome sequencing to study the core and pangenomes of soil and plant-associated prokaryotes.</title>
        <authorList>
            <person name="Whitman W."/>
        </authorList>
    </citation>
    <scope>NUCLEOTIDE SEQUENCE [LARGE SCALE GENOMIC DNA]</scope>
    <source>
        <strain evidence="6 7">JPY162</strain>
    </source>
</reference>
<evidence type="ECO:0000256" key="1">
    <source>
        <dbReference type="ARBA" id="ARBA00004127"/>
    </source>
</evidence>
<dbReference type="GO" id="GO:0008168">
    <property type="term" value="F:methyltransferase activity"/>
    <property type="evidence" value="ECO:0007669"/>
    <property type="project" value="UniProtKB-KW"/>
</dbReference>
<keyword evidence="2 5" id="KW-0812">Transmembrane</keyword>
<protein>
    <submittedName>
        <fullName evidence="6">Protein-S-isoprenylcysteine O-methyltransferase Ste14</fullName>
    </submittedName>
</protein>
<dbReference type="InterPro" id="IPR007318">
    <property type="entry name" value="Phopholipid_MeTrfase"/>
</dbReference>
<sequence length="167" mass="18488">MASEDRNEKAEPSMVPPVANPGIIRPPFVYLSAIVLGVLLHFAWPVQLVPHTVSGPLGGSAVLVAVVLFLWAVRTLRAADTPVPGNRPTTAIVSKGPFRYSRNPIYLAFSLLQLGIAFSINSLWLLVTLVPAVALMSLVVIPREERYLERRFPSEYLAYKVSVRRWL</sequence>
<organism evidence="6 7">
    <name type="scientific">Paraburkholderia youngii</name>
    <dbReference type="NCBI Taxonomy" id="2782701"/>
    <lineage>
        <taxon>Bacteria</taxon>
        <taxon>Pseudomonadati</taxon>
        <taxon>Pseudomonadota</taxon>
        <taxon>Betaproteobacteria</taxon>
        <taxon>Burkholderiales</taxon>
        <taxon>Burkholderiaceae</taxon>
        <taxon>Paraburkholderia</taxon>
    </lineage>
</organism>
<feature type="transmembrane region" description="Helical" evidence="5">
    <location>
        <begin position="28"/>
        <end position="46"/>
    </location>
</feature>